<dbReference type="HAMAP" id="MF_01405">
    <property type="entry name" value="Non_canon_purine_NTPase"/>
    <property type="match status" value="1"/>
</dbReference>
<feature type="binding site" evidence="10">
    <location>
        <begin position="154"/>
        <end position="157"/>
    </location>
    <ligand>
        <name>substrate</name>
    </ligand>
</feature>
<evidence type="ECO:0000256" key="1">
    <source>
        <dbReference type="ARBA" id="ARBA00008023"/>
    </source>
</evidence>
<keyword evidence="4 10" id="KW-0547">Nucleotide-binding</keyword>
<dbReference type="GO" id="GO:0036222">
    <property type="term" value="F:XTP diphosphatase activity"/>
    <property type="evidence" value="ECO:0007669"/>
    <property type="project" value="UniProtKB-UniRule"/>
</dbReference>
<comment type="catalytic activity">
    <reaction evidence="9 10">
        <text>XTP + H2O = XMP + diphosphate + H(+)</text>
        <dbReference type="Rhea" id="RHEA:28610"/>
        <dbReference type="ChEBI" id="CHEBI:15377"/>
        <dbReference type="ChEBI" id="CHEBI:15378"/>
        <dbReference type="ChEBI" id="CHEBI:33019"/>
        <dbReference type="ChEBI" id="CHEBI:57464"/>
        <dbReference type="ChEBI" id="CHEBI:61314"/>
        <dbReference type="EC" id="3.6.1.66"/>
    </reaction>
</comment>
<keyword evidence="3 10" id="KW-0479">Metal-binding</keyword>
<dbReference type="EC" id="3.6.1.66" evidence="10"/>
<feature type="binding site" evidence="10">
    <location>
        <begin position="8"/>
        <end position="13"/>
    </location>
    <ligand>
        <name>substrate</name>
    </ligand>
</feature>
<evidence type="ECO:0000256" key="4">
    <source>
        <dbReference type="ARBA" id="ARBA00022741"/>
    </source>
</evidence>
<evidence type="ECO:0000256" key="11">
    <source>
        <dbReference type="RuleBase" id="RU003781"/>
    </source>
</evidence>
<comment type="subunit">
    <text evidence="2 10">Homodimer.</text>
</comment>
<dbReference type="GO" id="GO:0005829">
    <property type="term" value="C:cytosol"/>
    <property type="evidence" value="ECO:0007669"/>
    <property type="project" value="TreeGrafter"/>
</dbReference>
<protein>
    <recommendedName>
        <fullName evidence="10">dITP/XTP pyrophosphatase</fullName>
        <ecNumber evidence="10">3.6.1.66</ecNumber>
    </recommendedName>
    <alternativeName>
        <fullName evidence="10">Non-canonical purine NTP pyrophosphatase</fullName>
    </alternativeName>
    <alternativeName>
        <fullName evidence="10">Non-standard purine NTP pyrophosphatase</fullName>
    </alternativeName>
    <alternativeName>
        <fullName evidence="10">Nucleoside-triphosphate diphosphatase</fullName>
    </alternativeName>
    <alternativeName>
        <fullName evidence="10">Nucleoside-triphosphate pyrophosphatase</fullName>
        <shortName evidence="10">NTPase</shortName>
    </alternativeName>
</protein>
<organism evidence="12 13">
    <name type="scientific">Gracilibacillus oryzae</name>
    <dbReference type="NCBI Taxonomy" id="1672701"/>
    <lineage>
        <taxon>Bacteria</taxon>
        <taxon>Bacillati</taxon>
        <taxon>Bacillota</taxon>
        <taxon>Bacilli</taxon>
        <taxon>Bacillales</taxon>
        <taxon>Bacillaceae</taxon>
        <taxon>Gracilibacillus</taxon>
    </lineage>
</organism>
<dbReference type="RefSeq" id="WP_153403388.1">
    <property type="nucleotide sequence ID" value="NZ_ML762430.1"/>
</dbReference>
<evidence type="ECO:0000256" key="5">
    <source>
        <dbReference type="ARBA" id="ARBA00022801"/>
    </source>
</evidence>
<sequence length="197" mass="21839">MKEIIIATKNRGKVKDFDTLFAPLNIKVTSLLDLPEEIEDIEETGTTFEENAAIKAEAICEKFRVPVIADDSGLVVDALNGAPGVYSARYAGEQKDDQANLQKVLKGLEDVAQEKRIARFVCVLAVAKPGEVTVFKRGECEGTIGKEPAGEFGFGYDPIFYPTGSKRTMAQMTPEEKNQISHRRKALDQLMNWVKEQ</sequence>
<dbReference type="OrthoDB" id="9807456at2"/>
<evidence type="ECO:0000256" key="7">
    <source>
        <dbReference type="ARBA" id="ARBA00023080"/>
    </source>
</evidence>
<name>A0A7C8KTN2_9BACI</name>
<evidence type="ECO:0000313" key="13">
    <source>
        <dbReference type="Proteomes" id="UP000480246"/>
    </source>
</evidence>
<comment type="similarity">
    <text evidence="1 10 11">Belongs to the HAM1 NTPase family.</text>
</comment>
<evidence type="ECO:0000256" key="2">
    <source>
        <dbReference type="ARBA" id="ARBA00011738"/>
    </source>
</evidence>
<dbReference type="NCBIfam" id="NF011397">
    <property type="entry name" value="PRK14822.1"/>
    <property type="match status" value="1"/>
</dbReference>
<feature type="binding site" evidence="10">
    <location>
        <position position="42"/>
    </location>
    <ligand>
        <name>Mg(2+)</name>
        <dbReference type="ChEBI" id="CHEBI:18420"/>
    </ligand>
</feature>
<evidence type="ECO:0000256" key="8">
    <source>
        <dbReference type="ARBA" id="ARBA00051875"/>
    </source>
</evidence>
<dbReference type="GO" id="GO:0046872">
    <property type="term" value="F:metal ion binding"/>
    <property type="evidence" value="ECO:0007669"/>
    <property type="project" value="UniProtKB-KW"/>
</dbReference>
<evidence type="ECO:0000256" key="9">
    <source>
        <dbReference type="ARBA" id="ARBA00052017"/>
    </source>
</evidence>
<dbReference type="SUPFAM" id="SSF52972">
    <property type="entry name" value="ITPase-like"/>
    <property type="match status" value="1"/>
</dbReference>
<dbReference type="EMBL" id="WEID01000054">
    <property type="protein sequence ID" value="KAB8134695.1"/>
    <property type="molecule type" value="Genomic_DNA"/>
</dbReference>
<feature type="binding site" evidence="10">
    <location>
        <position position="71"/>
    </location>
    <ligand>
        <name>Mg(2+)</name>
        <dbReference type="ChEBI" id="CHEBI:18420"/>
    </ligand>
</feature>
<comment type="caution">
    <text evidence="12">The sequence shown here is derived from an EMBL/GenBank/DDBJ whole genome shotgun (WGS) entry which is preliminary data.</text>
</comment>
<dbReference type="GO" id="GO:0035870">
    <property type="term" value="F:dITP diphosphatase activity"/>
    <property type="evidence" value="ECO:0007669"/>
    <property type="project" value="UniProtKB-UniRule"/>
</dbReference>
<dbReference type="PANTHER" id="PTHR11067:SF9">
    <property type="entry name" value="INOSINE TRIPHOSPHATE PYROPHOSPHATASE"/>
    <property type="match status" value="1"/>
</dbReference>
<dbReference type="PANTHER" id="PTHR11067">
    <property type="entry name" value="INOSINE TRIPHOSPHATE PYROPHOSPHATASE/HAM1 PROTEIN"/>
    <property type="match status" value="1"/>
</dbReference>
<dbReference type="CDD" id="cd00515">
    <property type="entry name" value="HAM1"/>
    <property type="match status" value="1"/>
</dbReference>
<dbReference type="GO" id="GO:0009146">
    <property type="term" value="P:purine nucleoside triphosphate catabolic process"/>
    <property type="evidence" value="ECO:0007669"/>
    <property type="project" value="UniProtKB-UniRule"/>
</dbReference>
<dbReference type="Proteomes" id="UP000480246">
    <property type="component" value="Unassembled WGS sequence"/>
</dbReference>
<comment type="cofactor">
    <cofactor evidence="10">
        <name>Mg(2+)</name>
        <dbReference type="ChEBI" id="CHEBI:18420"/>
    </cofactor>
    <text evidence="10">Binds 1 Mg(2+) ion per subunit.</text>
</comment>
<dbReference type="InterPro" id="IPR020922">
    <property type="entry name" value="dITP/XTP_pyrophosphatase"/>
</dbReference>
<dbReference type="GO" id="GO:0036220">
    <property type="term" value="F:ITP diphosphatase activity"/>
    <property type="evidence" value="ECO:0007669"/>
    <property type="project" value="UniProtKB-UniRule"/>
</dbReference>
<dbReference type="GO" id="GO:0000166">
    <property type="term" value="F:nucleotide binding"/>
    <property type="evidence" value="ECO:0007669"/>
    <property type="project" value="UniProtKB-KW"/>
</dbReference>
<dbReference type="AlphaFoldDB" id="A0A7C8KTN2"/>
<evidence type="ECO:0000313" key="12">
    <source>
        <dbReference type="EMBL" id="KAB8134695.1"/>
    </source>
</evidence>
<feature type="binding site" evidence="10">
    <location>
        <begin position="182"/>
        <end position="183"/>
    </location>
    <ligand>
        <name>substrate</name>
    </ligand>
</feature>
<dbReference type="InterPro" id="IPR029001">
    <property type="entry name" value="ITPase-like_fam"/>
</dbReference>
<keyword evidence="6 10" id="KW-0460">Magnesium</keyword>
<keyword evidence="5 10" id="KW-0378">Hydrolase</keyword>
<proteinExistence type="inferred from homology"/>
<keyword evidence="13" id="KW-1185">Reference proteome</keyword>
<dbReference type="InterPro" id="IPR002637">
    <property type="entry name" value="RdgB/HAM1"/>
</dbReference>
<reference evidence="12 13" key="1">
    <citation type="submission" date="2019-10" db="EMBL/GenBank/DDBJ databases">
        <title>Gracilibacillus sp. nov. isolated from rice seeds.</title>
        <authorList>
            <person name="He S."/>
        </authorList>
    </citation>
    <scope>NUCLEOTIDE SEQUENCE [LARGE SCALE GENOMIC DNA]</scope>
    <source>
        <strain evidence="12 13">TD8</strain>
    </source>
</reference>
<comment type="catalytic activity">
    <reaction evidence="8 10">
        <text>dITP + H2O = dIMP + diphosphate + H(+)</text>
        <dbReference type="Rhea" id="RHEA:28342"/>
        <dbReference type="ChEBI" id="CHEBI:15377"/>
        <dbReference type="ChEBI" id="CHEBI:15378"/>
        <dbReference type="ChEBI" id="CHEBI:33019"/>
        <dbReference type="ChEBI" id="CHEBI:61194"/>
        <dbReference type="ChEBI" id="CHEBI:61382"/>
        <dbReference type="EC" id="3.6.1.66"/>
    </reaction>
</comment>
<evidence type="ECO:0000256" key="3">
    <source>
        <dbReference type="ARBA" id="ARBA00022723"/>
    </source>
</evidence>
<feature type="binding site" evidence="10">
    <location>
        <position position="72"/>
    </location>
    <ligand>
        <name>substrate</name>
    </ligand>
</feature>
<dbReference type="Gene3D" id="3.90.950.10">
    <property type="match status" value="1"/>
</dbReference>
<dbReference type="FunFam" id="3.90.950.10:FF:000001">
    <property type="entry name" value="dITP/XTP pyrophosphatase"/>
    <property type="match status" value="1"/>
</dbReference>
<feature type="binding site" evidence="10">
    <location>
        <position position="177"/>
    </location>
    <ligand>
        <name>substrate</name>
    </ligand>
</feature>
<feature type="active site" description="Proton acceptor" evidence="10">
    <location>
        <position position="71"/>
    </location>
</feature>
<dbReference type="NCBIfam" id="TIGR00042">
    <property type="entry name" value="RdgB/HAM1 family non-canonical purine NTP pyrophosphatase"/>
    <property type="match status" value="1"/>
</dbReference>
<accession>A0A7C8KTN2</accession>
<dbReference type="Pfam" id="PF01725">
    <property type="entry name" value="Ham1p_like"/>
    <property type="match status" value="1"/>
</dbReference>
<evidence type="ECO:0000256" key="6">
    <source>
        <dbReference type="ARBA" id="ARBA00022842"/>
    </source>
</evidence>
<evidence type="ECO:0000256" key="10">
    <source>
        <dbReference type="HAMAP-Rule" id="MF_01405"/>
    </source>
</evidence>
<comment type="catalytic activity">
    <reaction evidence="10">
        <text>ITP + H2O = IMP + diphosphate + H(+)</text>
        <dbReference type="Rhea" id="RHEA:29399"/>
        <dbReference type="ChEBI" id="CHEBI:15377"/>
        <dbReference type="ChEBI" id="CHEBI:15378"/>
        <dbReference type="ChEBI" id="CHEBI:33019"/>
        <dbReference type="ChEBI" id="CHEBI:58053"/>
        <dbReference type="ChEBI" id="CHEBI:61402"/>
        <dbReference type="EC" id="3.6.1.66"/>
    </reaction>
</comment>
<comment type="function">
    <text evidence="10">Pyrophosphatase that catalyzes the hydrolysis of nucleoside triphosphates to their monophosphate derivatives, with a high preference for the non-canonical purine nucleotides XTP (xanthosine triphosphate), dITP (deoxyinosine triphosphate) and ITP. Seems to function as a house-cleaning enzyme that removes non-canonical purine nucleotides from the nucleotide pool, thus preventing their incorporation into DNA/RNA and avoiding chromosomal lesions.</text>
</comment>
<dbReference type="GO" id="GO:0009117">
    <property type="term" value="P:nucleotide metabolic process"/>
    <property type="evidence" value="ECO:0007669"/>
    <property type="project" value="UniProtKB-KW"/>
</dbReference>
<dbReference type="GO" id="GO:0017111">
    <property type="term" value="F:ribonucleoside triphosphate phosphatase activity"/>
    <property type="evidence" value="ECO:0007669"/>
    <property type="project" value="InterPro"/>
</dbReference>
<gene>
    <name evidence="12" type="ORF">F9U64_11175</name>
</gene>
<keyword evidence="7 10" id="KW-0546">Nucleotide metabolism</keyword>